<gene>
    <name evidence="1" type="ORF">MGWOODY_Hyp2606</name>
</gene>
<proteinExistence type="predicted"/>
<protein>
    <submittedName>
        <fullName evidence="1">Uncharacterized protein</fullName>
    </submittedName>
</protein>
<reference evidence="1" key="1">
    <citation type="submission" date="2015-10" db="EMBL/GenBank/DDBJ databases">
        <authorList>
            <person name="Gilbert D.G."/>
        </authorList>
    </citation>
    <scope>NUCLEOTIDE SEQUENCE</scope>
</reference>
<dbReference type="AlphaFoldDB" id="A0A160TYL8"/>
<dbReference type="EMBL" id="CZQD01000018">
    <property type="protein sequence ID" value="CUS56148.1"/>
    <property type="molecule type" value="Genomic_DNA"/>
</dbReference>
<evidence type="ECO:0000313" key="1">
    <source>
        <dbReference type="EMBL" id="CUS56148.1"/>
    </source>
</evidence>
<accession>A0A160TYL8</accession>
<name>A0A160TYL8_9ZZZZ</name>
<sequence length="219" mass="24484">MAMRRILTEYRLRTVLTHGGMVAPVRQTYLAYRGPDTRRQVAGWVSPHIIARLKADACLRAQVAFPDRLAAGPTLMVQLDSRATSRPSDWLNVRADCRHGLMVELVADTHAPEVIRQSAAAGRYRDEFIRASQPASARARPVFDKSTHQRASDRLAELETEMGVLAMRQLEDLLIDRATVTALTARWRMKAEDVKQVAQEALARLAVAYELSRVVDSPA</sequence>
<organism evidence="1">
    <name type="scientific">hydrothermal vent metagenome</name>
    <dbReference type="NCBI Taxonomy" id="652676"/>
    <lineage>
        <taxon>unclassified sequences</taxon>
        <taxon>metagenomes</taxon>
        <taxon>ecological metagenomes</taxon>
    </lineage>
</organism>